<dbReference type="InterPro" id="IPR021678">
    <property type="entry name" value="DUF3263"/>
</dbReference>
<evidence type="ECO:0000313" key="1">
    <source>
        <dbReference type="EMBL" id="GAC70258.1"/>
    </source>
</evidence>
<evidence type="ECO:0008006" key="3">
    <source>
        <dbReference type="Google" id="ProtNLM"/>
    </source>
</evidence>
<proteinExistence type="predicted"/>
<dbReference type="AlphaFoldDB" id="M0QNV6"/>
<reference evidence="1 2" key="1">
    <citation type="submission" date="2013-01" db="EMBL/GenBank/DDBJ databases">
        <title>Whole genome shotgun sequence of Gordonia soli NBRC 108243.</title>
        <authorList>
            <person name="Isaki-Nakamura S."/>
            <person name="Hosoyama A."/>
            <person name="Tsuchikane K."/>
            <person name="Ando Y."/>
            <person name="Baba S."/>
            <person name="Ohji S."/>
            <person name="Hamada M."/>
            <person name="Tamura T."/>
            <person name="Yamazoe A."/>
            <person name="Yamazaki S."/>
            <person name="Fujita N."/>
        </authorList>
    </citation>
    <scope>NUCLEOTIDE SEQUENCE [LARGE SCALE GENOMIC DNA]</scope>
    <source>
        <strain evidence="1 2">NBRC 108243</strain>
    </source>
</reference>
<protein>
    <recommendedName>
        <fullName evidence="3">DUF3263 domain-containing protein</fullName>
    </recommendedName>
</protein>
<accession>M0QNV6</accession>
<sequence length="104" mass="12021">MDSPFHIVGPVYTALRQDSRADPRRFRDVVSVDDKQQQMIDFERHWYPLGGGSTDEIGAQFGLTDRDFFAQVGRLVDDQPPSALTAAELRRMRGVIRRRLWMAR</sequence>
<dbReference type="Proteomes" id="UP000011666">
    <property type="component" value="Unassembled WGS sequence"/>
</dbReference>
<dbReference type="Pfam" id="PF11662">
    <property type="entry name" value="DUF3263"/>
    <property type="match status" value="1"/>
</dbReference>
<organism evidence="1 2">
    <name type="scientific">Gordonia soli NBRC 108243</name>
    <dbReference type="NCBI Taxonomy" id="1223545"/>
    <lineage>
        <taxon>Bacteria</taxon>
        <taxon>Bacillati</taxon>
        <taxon>Actinomycetota</taxon>
        <taxon>Actinomycetes</taxon>
        <taxon>Mycobacteriales</taxon>
        <taxon>Gordoniaceae</taxon>
        <taxon>Gordonia</taxon>
    </lineage>
</organism>
<evidence type="ECO:0000313" key="2">
    <source>
        <dbReference type="Proteomes" id="UP000011666"/>
    </source>
</evidence>
<gene>
    <name evidence="1" type="ORF">GS4_33_00730</name>
</gene>
<dbReference type="STRING" id="1223545.GS4_33_00730"/>
<keyword evidence="2" id="KW-1185">Reference proteome</keyword>
<comment type="caution">
    <text evidence="1">The sequence shown here is derived from an EMBL/GenBank/DDBJ whole genome shotgun (WGS) entry which is preliminary data.</text>
</comment>
<name>M0QNV6_9ACTN</name>
<dbReference type="eggNOG" id="ENOG502ZMR1">
    <property type="taxonomic scope" value="Bacteria"/>
</dbReference>
<dbReference type="EMBL" id="BANX01000033">
    <property type="protein sequence ID" value="GAC70258.1"/>
    <property type="molecule type" value="Genomic_DNA"/>
</dbReference>